<dbReference type="RefSeq" id="WP_237853096.1">
    <property type="nucleotide sequence ID" value="NZ_JAKLWS010000006.1"/>
</dbReference>
<protein>
    <submittedName>
        <fullName evidence="4">SpoIIE family protein phosphatase</fullName>
    </submittedName>
</protein>
<feature type="transmembrane region" description="Helical" evidence="2">
    <location>
        <begin position="518"/>
        <end position="537"/>
    </location>
</feature>
<keyword evidence="5" id="KW-1185">Reference proteome</keyword>
<dbReference type="InterPro" id="IPR001932">
    <property type="entry name" value="PPM-type_phosphatase-like_dom"/>
</dbReference>
<dbReference type="PANTHER" id="PTHR43156">
    <property type="entry name" value="STAGE II SPORULATION PROTEIN E-RELATED"/>
    <property type="match status" value="1"/>
</dbReference>
<dbReference type="InterPro" id="IPR052016">
    <property type="entry name" value="Bact_Sigma-Reg"/>
</dbReference>
<feature type="transmembrane region" description="Helical" evidence="2">
    <location>
        <begin position="362"/>
        <end position="387"/>
    </location>
</feature>
<dbReference type="SMART" id="SM00331">
    <property type="entry name" value="PP2C_SIG"/>
    <property type="match status" value="1"/>
</dbReference>
<feature type="transmembrane region" description="Helical" evidence="2">
    <location>
        <begin position="408"/>
        <end position="441"/>
    </location>
</feature>
<feature type="transmembrane region" description="Helical" evidence="2">
    <location>
        <begin position="328"/>
        <end position="350"/>
    </location>
</feature>
<dbReference type="Pfam" id="PF07228">
    <property type="entry name" value="SpoIIE"/>
    <property type="match status" value="1"/>
</dbReference>
<evidence type="ECO:0000259" key="3">
    <source>
        <dbReference type="SMART" id="SM00331"/>
    </source>
</evidence>
<evidence type="ECO:0000256" key="1">
    <source>
        <dbReference type="ARBA" id="ARBA00022801"/>
    </source>
</evidence>
<dbReference type="Gene3D" id="3.60.40.10">
    <property type="entry name" value="PPM-type phosphatase domain"/>
    <property type="match status" value="1"/>
</dbReference>
<keyword evidence="1" id="KW-0378">Hydrolase</keyword>
<feature type="domain" description="PPM-type phosphatase" evidence="3">
    <location>
        <begin position="638"/>
        <end position="859"/>
    </location>
</feature>
<reference evidence="4" key="1">
    <citation type="submission" date="2022-01" db="EMBL/GenBank/DDBJ databases">
        <authorList>
            <person name="Wang Y."/>
        </authorList>
    </citation>
    <scope>NUCLEOTIDE SEQUENCE</scope>
    <source>
        <strain evidence="4">WB101</strain>
    </source>
</reference>
<dbReference type="Proteomes" id="UP001165366">
    <property type="component" value="Unassembled WGS sequence"/>
</dbReference>
<sequence>MKPVSDTAKQDLVLVVAGLVALLLFFWLYSDFHPLPAADNSLGESAAREKADDIAREFGFESEVEPVTRFQTDTQLLDSLQKQTNFKEFYSNIRNKKLYPVFYWETTIKMGSAEDSEGGIFNEETVETIEVRLSESGEVIELINQDNILPQPIFRPEVLNYGLQSDSIQISSLSDNRPLSESLEFRFSENGLNQTGNIQLESNQVNYLGNTVAQRMAEYYLTKSGWPAKDFTVISTKRVPLGDVEGALVRFENSIPDLRSNVQLDVRILPSGGLVSMDYSHPTADEGDDLFATIKTGIRAIILLIGAFWIIVLLFIRFRLRLVDIKAATLVAVLAGMIFPLVLTLEMLYSHLHSFGVIQTQFVLMQLIVIGFSAAVATLGFFAVTAISDSITRQYWSEKLRTVDVLRVGYFNNIPVGLAIIRGISFGFLLAFAWCIILMLIPNSYITLEANFEADTTFLPYLSEILGNFAFYFLIAQVIFLIFTGLLRSRYKSTVASILVPTFLFIVVYPFPFEVGSFTTEMVTAGLLGLSLGVIYYREDFLTTFIALFVFISMLSTANGWLIDNSPDATVFYSFLSLLVVGFIAGGYNIYRGSSVRELPKFVPEYIEELAQEDRIRQELKIARNVQQSFLPTQTPAVEGYDIAAICKPAYETGGDYYDFIPFKDNNLAITIGDVSGKGIQAAFYMTFTKGVLHALCSDYRSTIDILTKTNNMFRNNANRGTFISLIFGILDLQKNRFQFSRAGHNPLLYYRRSENKLYEYQPEGIAIGMAGEEVFRKNISEEIINLEKDDILILFTDGVVESISKTNNLYGDQRLQKLVKRNYLLSSEELLRKLEEDLEQFGEKSTQHDDLTMIVIKKK</sequence>
<feature type="transmembrane region" description="Helical" evidence="2">
    <location>
        <begin position="469"/>
        <end position="487"/>
    </location>
</feature>
<keyword evidence="2" id="KW-0812">Transmembrane</keyword>
<dbReference type="PANTHER" id="PTHR43156:SF2">
    <property type="entry name" value="STAGE II SPORULATION PROTEIN E"/>
    <property type="match status" value="1"/>
</dbReference>
<dbReference type="EMBL" id="JAKLWS010000006">
    <property type="protein sequence ID" value="MCG2588253.1"/>
    <property type="molecule type" value="Genomic_DNA"/>
</dbReference>
<reference evidence="4" key="2">
    <citation type="submission" date="2024-05" db="EMBL/GenBank/DDBJ databases">
        <title>Rhodohalobacter halophilus gen. nov., sp. nov., a moderately halophilic member of the family Balneolaceae.</title>
        <authorList>
            <person name="Xia J."/>
        </authorList>
    </citation>
    <scope>NUCLEOTIDE SEQUENCE</scope>
    <source>
        <strain evidence="4">WB101</strain>
    </source>
</reference>
<feature type="transmembrane region" description="Helical" evidence="2">
    <location>
        <begin position="297"/>
        <end position="316"/>
    </location>
</feature>
<comment type="caution">
    <text evidence="4">The sequence shown here is derived from an EMBL/GenBank/DDBJ whole genome shotgun (WGS) entry which is preliminary data.</text>
</comment>
<keyword evidence="2" id="KW-0472">Membrane</keyword>
<accession>A0ABS9KBM7</accession>
<evidence type="ECO:0000313" key="4">
    <source>
        <dbReference type="EMBL" id="MCG2588253.1"/>
    </source>
</evidence>
<feature type="transmembrane region" description="Helical" evidence="2">
    <location>
        <begin position="12"/>
        <end position="30"/>
    </location>
</feature>
<organism evidence="4 5">
    <name type="scientific">Rhodohalobacter sulfatireducens</name>
    <dbReference type="NCBI Taxonomy" id="2911366"/>
    <lineage>
        <taxon>Bacteria</taxon>
        <taxon>Pseudomonadati</taxon>
        <taxon>Balneolota</taxon>
        <taxon>Balneolia</taxon>
        <taxon>Balneolales</taxon>
        <taxon>Balneolaceae</taxon>
        <taxon>Rhodohalobacter</taxon>
    </lineage>
</organism>
<dbReference type="InterPro" id="IPR036457">
    <property type="entry name" value="PPM-type-like_dom_sf"/>
</dbReference>
<keyword evidence="2" id="KW-1133">Transmembrane helix</keyword>
<gene>
    <name evidence="4" type="ORF">L6773_06720</name>
</gene>
<name>A0ABS9KBM7_9BACT</name>
<proteinExistence type="predicted"/>
<evidence type="ECO:0000313" key="5">
    <source>
        <dbReference type="Proteomes" id="UP001165366"/>
    </source>
</evidence>
<feature type="transmembrane region" description="Helical" evidence="2">
    <location>
        <begin position="544"/>
        <end position="563"/>
    </location>
</feature>
<feature type="transmembrane region" description="Helical" evidence="2">
    <location>
        <begin position="494"/>
        <end position="512"/>
    </location>
</feature>
<feature type="transmembrane region" description="Helical" evidence="2">
    <location>
        <begin position="569"/>
        <end position="591"/>
    </location>
</feature>
<evidence type="ECO:0000256" key="2">
    <source>
        <dbReference type="SAM" id="Phobius"/>
    </source>
</evidence>